<evidence type="ECO:0000259" key="1">
    <source>
        <dbReference type="PROSITE" id="PS51186"/>
    </source>
</evidence>
<evidence type="ECO:0000313" key="2">
    <source>
        <dbReference type="EMBL" id="ORW71818.1"/>
    </source>
</evidence>
<evidence type="ECO:0000313" key="3">
    <source>
        <dbReference type="Proteomes" id="UP000193387"/>
    </source>
</evidence>
<feature type="domain" description="N-acetyltransferase" evidence="1">
    <location>
        <begin position="1"/>
        <end position="159"/>
    </location>
</feature>
<dbReference type="PROSITE" id="PS51186">
    <property type="entry name" value="GNAT"/>
    <property type="match status" value="1"/>
</dbReference>
<dbReference type="GO" id="GO:0016747">
    <property type="term" value="F:acyltransferase activity, transferring groups other than amino-acyl groups"/>
    <property type="evidence" value="ECO:0007669"/>
    <property type="project" value="InterPro"/>
</dbReference>
<name>A0AAJ3TV90_9MYCO</name>
<dbReference type="CDD" id="cd04301">
    <property type="entry name" value="NAT_SF"/>
    <property type="match status" value="1"/>
</dbReference>
<sequence>MATPEDAEAVAGIYLPYVRDTAVSFETVPPDGAEIRSRLAGTLARLPWLVAWDGDRVTGYAYASQHGDRDAYRWSADVSLYLDRSVHRKGYGRRLYAALFELLAAQGYVNAYAAIVLPNPASVGLHEAAGFTRVGLFPGVGFKQGAWRDIGWWHLRLLAPSRLPAEPRPWRELPERVIRAALTGRG</sequence>
<dbReference type="Pfam" id="PF13420">
    <property type="entry name" value="Acetyltransf_4"/>
    <property type="match status" value="1"/>
</dbReference>
<protein>
    <submittedName>
        <fullName evidence="2">Acetyltransferase</fullName>
    </submittedName>
</protein>
<keyword evidence="3" id="KW-1185">Reference proteome</keyword>
<organism evidence="2 3">
    <name type="scientific">Mycobacterium saskatchewanense</name>
    <dbReference type="NCBI Taxonomy" id="220927"/>
    <lineage>
        <taxon>Bacteria</taxon>
        <taxon>Bacillati</taxon>
        <taxon>Actinomycetota</taxon>
        <taxon>Actinomycetes</taxon>
        <taxon>Mycobacteriales</taxon>
        <taxon>Mycobacteriaceae</taxon>
        <taxon>Mycobacterium</taxon>
        <taxon>Mycobacterium simiae complex</taxon>
    </lineage>
</organism>
<reference evidence="2 3" key="1">
    <citation type="submission" date="2016-01" db="EMBL/GenBank/DDBJ databases">
        <title>The new phylogeny of the genus Mycobacterium.</title>
        <authorList>
            <person name="Tarcisio F."/>
            <person name="Conor M."/>
            <person name="Antonella G."/>
            <person name="Elisabetta G."/>
            <person name="Giulia F.S."/>
            <person name="Sara T."/>
            <person name="Anna F."/>
            <person name="Clotilde B."/>
            <person name="Roberto B."/>
            <person name="Veronica D.S."/>
            <person name="Fabio R."/>
            <person name="Monica P."/>
            <person name="Olivier J."/>
            <person name="Enrico T."/>
            <person name="Nicola S."/>
        </authorList>
    </citation>
    <scope>NUCLEOTIDE SEQUENCE [LARGE SCALE GENOMIC DNA]</scope>
    <source>
        <strain evidence="2 3">DSM 44616</strain>
    </source>
</reference>
<comment type="caution">
    <text evidence="2">The sequence shown here is derived from an EMBL/GenBank/DDBJ whole genome shotgun (WGS) entry which is preliminary data.</text>
</comment>
<accession>A0AAJ3TV90</accession>
<gene>
    <name evidence="2" type="ORF">AWC23_13175</name>
</gene>
<dbReference type="RefSeq" id="WP_085255895.1">
    <property type="nucleotide sequence ID" value="NZ_AP022573.1"/>
</dbReference>
<dbReference type="PANTHER" id="PTHR43072">
    <property type="entry name" value="N-ACETYLTRANSFERASE"/>
    <property type="match status" value="1"/>
</dbReference>
<dbReference type="AlphaFoldDB" id="A0AAJ3TV90"/>
<dbReference type="Gene3D" id="3.40.630.30">
    <property type="match status" value="1"/>
</dbReference>
<dbReference type="EMBL" id="LQPR01000028">
    <property type="protein sequence ID" value="ORW71818.1"/>
    <property type="molecule type" value="Genomic_DNA"/>
</dbReference>
<dbReference type="Proteomes" id="UP000193387">
    <property type="component" value="Unassembled WGS sequence"/>
</dbReference>
<dbReference type="InterPro" id="IPR000182">
    <property type="entry name" value="GNAT_dom"/>
</dbReference>
<dbReference type="NCBIfam" id="NF040504">
    <property type="entry name" value="resist_ArsN1b"/>
    <property type="match status" value="1"/>
</dbReference>
<dbReference type="PANTHER" id="PTHR43072:SF8">
    <property type="entry name" value="ACYLTRANSFERASE FABY-RELATED"/>
    <property type="match status" value="1"/>
</dbReference>
<proteinExistence type="predicted"/>
<dbReference type="SUPFAM" id="SSF55729">
    <property type="entry name" value="Acyl-CoA N-acyltransferases (Nat)"/>
    <property type="match status" value="1"/>
</dbReference>
<dbReference type="InterPro" id="IPR016181">
    <property type="entry name" value="Acyl_CoA_acyltransferase"/>
</dbReference>